<feature type="non-terminal residue" evidence="2">
    <location>
        <position position="1"/>
    </location>
</feature>
<protein>
    <submittedName>
        <fullName evidence="2">Uncharacterized protein</fullName>
    </submittedName>
</protein>
<sequence length="106" mass="12514">RAHGNHNQDKNQLGLNNDKDHGPEYNEWETILNEPDYSDYREITHAVTKRLVRNAYFKAFRGSKKISPTMRYQSLPPSSSPTHRIYHTDDDYRTRESDLEKVSLLH</sequence>
<organism evidence="2 3">
    <name type="scientific">Adineta ricciae</name>
    <name type="common">Rotifer</name>
    <dbReference type="NCBI Taxonomy" id="249248"/>
    <lineage>
        <taxon>Eukaryota</taxon>
        <taxon>Metazoa</taxon>
        <taxon>Spiralia</taxon>
        <taxon>Gnathifera</taxon>
        <taxon>Rotifera</taxon>
        <taxon>Eurotatoria</taxon>
        <taxon>Bdelloidea</taxon>
        <taxon>Adinetida</taxon>
        <taxon>Adinetidae</taxon>
        <taxon>Adineta</taxon>
    </lineage>
</organism>
<dbReference type="AlphaFoldDB" id="A0A815YC59"/>
<comment type="caution">
    <text evidence="2">The sequence shown here is derived from an EMBL/GenBank/DDBJ whole genome shotgun (WGS) entry which is preliminary data.</text>
</comment>
<feature type="compositionally biased region" description="Basic and acidic residues" evidence="1">
    <location>
        <begin position="86"/>
        <end position="106"/>
    </location>
</feature>
<keyword evidence="3" id="KW-1185">Reference proteome</keyword>
<dbReference type="Proteomes" id="UP000663828">
    <property type="component" value="Unassembled WGS sequence"/>
</dbReference>
<feature type="region of interest" description="Disordered" evidence="1">
    <location>
        <begin position="69"/>
        <end position="106"/>
    </location>
</feature>
<evidence type="ECO:0000256" key="1">
    <source>
        <dbReference type="SAM" id="MobiDB-lite"/>
    </source>
</evidence>
<evidence type="ECO:0000313" key="3">
    <source>
        <dbReference type="Proteomes" id="UP000663828"/>
    </source>
</evidence>
<feature type="region of interest" description="Disordered" evidence="1">
    <location>
        <begin position="1"/>
        <end position="22"/>
    </location>
</feature>
<reference evidence="2" key="1">
    <citation type="submission" date="2021-02" db="EMBL/GenBank/DDBJ databases">
        <authorList>
            <person name="Nowell W R."/>
        </authorList>
    </citation>
    <scope>NUCLEOTIDE SEQUENCE</scope>
</reference>
<evidence type="ECO:0000313" key="2">
    <source>
        <dbReference type="EMBL" id="CAF1568809.1"/>
    </source>
</evidence>
<name>A0A815YC59_ADIRI</name>
<feature type="compositionally biased region" description="Polar residues" evidence="1">
    <location>
        <begin position="70"/>
        <end position="82"/>
    </location>
</feature>
<gene>
    <name evidence="2" type="ORF">XAT740_LOCUS44272</name>
</gene>
<dbReference type="EMBL" id="CAJNOR010005587">
    <property type="protein sequence ID" value="CAF1568809.1"/>
    <property type="molecule type" value="Genomic_DNA"/>
</dbReference>
<proteinExistence type="predicted"/>
<accession>A0A815YC59</accession>